<evidence type="ECO:0000313" key="1">
    <source>
        <dbReference type="EMBL" id="KOB78087.1"/>
    </source>
</evidence>
<protein>
    <submittedName>
        <fullName evidence="1">Putative glutamate receptor, ionotropic, n-methyl d-aspartate epsilon</fullName>
    </submittedName>
</protein>
<evidence type="ECO:0000313" key="2">
    <source>
        <dbReference type="Proteomes" id="UP000037510"/>
    </source>
</evidence>
<reference evidence="1 2" key="1">
    <citation type="journal article" date="2015" name="Genome Biol. Evol.">
        <title>The genome of winter moth (Operophtera brumata) provides a genomic perspective on sexual dimorphism and phenology.</title>
        <authorList>
            <person name="Derks M.F."/>
            <person name="Smit S."/>
            <person name="Salis L."/>
            <person name="Schijlen E."/>
            <person name="Bossers A."/>
            <person name="Mateman C."/>
            <person name="Pijl A.S."/>
            <person name="de Ridder D."/>
            <person name="Groenen M.A."/>
            <person name="Visser M.E."/>
            <person name="Megens H.J."/>
        </authorList>
    </citation>
    <scope>NUCLEOTIDE SEQUENCE [LARGE SCALE GENOMIC DNA]</scope>
    <source>
        <strain evidence="1">WM2013NL</strain>
        <tissue evidence="1">Head and thorax</tissue>
    </source>
</reference>
<gene>
    <name evidence="1" type="ORF">OBRU01_03126</name>
</gene>
<keyword evidence="2" id="KW-1185">Reference proteome</keyword>
<accession>A0A0L7LRK9</accession>
<name>A0A0L7LRK9_OPEBR</name>
<organism evidence="1 2">
    <name type="scientific">Operophtera brumata</name>
    <name type="common">Winter moth</name>
    <name type="synonym">Phalaena brumata</name>
    <dbReference type="NCBI Taxonomy" id="104452"/>
    <lineage>
        <taxon>Eukaryota</taxon>
        <taxon>Metazoa</taxon>
        <taxon>Ecdysozoa</taxon>
        <taxon>Arthropoda</taxon>
        <taxon>Hexapoda</taxon>
        <taxon>Insecta</taxon>
        <taxon>Pterygota</taxon>
        <taxon>Neoptera</taxon>
        <taxon>Endopterygota</taxon>
        <taxon>Lepidoptera</taxon>
        <taxon>Glossata</taxon>
        <taxon>Ditrysia</taxon>
        <taxon>Geometroidea</taxon>
        <taxon>Geometridae</taxon>
        <taxon>Larentiinae</taxon>
        <taxon>Operophtera</taxon>
    </lineage>
</organism>
<dbReference type="AlphaFoldDB" id="A0A0L7LRK9"/>
<dbReference type="Proteomes" id="UP000037510">
    <property type="component" value="Unassembled WGS sequence"/>
</dbReference>
<comment type="caution">
    <text evidence="1">The sequence shown here is derived from an EMBL/GenBank/DDBJ whole genome shotgun (WGS) entry which is preliminary data.</text>
</comment>
<proteinExistence type="predicted"/>
<keyword evidence="1" id="KW-0675">Receptor</keyword>
<dbReference type="EMBL" id="JTDY01000244">
    <property type="protein sequence ID" value="KOB78087.1"/>
    <property type="molecule type" value="Genomic_DNA"/>
</dbReference>
<sequence>MSYGFVNKGDKNKESQFIKKYAGLRRSDLIGQSLTFHGAVVEAATRGFGAGGRGHCRSAVCAAQVIYISIPTQKLYLPIISWYFIPI</sequence>